<proteinExistence type="predicted"/>
<organism evidence="1">
    <name type="scientific">viral metagenome</name>
    <dbReference type="NCBI Taxonomy" id="1070528"/>
    <lineage>
        <taxon>unclassified sequences</taxon>
        <taxon>metagenomes</taxon>
        <taxon>organismal metagenomes</taxon>
    </lineage>
</organism>
<dbReference type="EMBL" id="MN739162">
    <property type="protein sequence ID" value="QHS91649.1"/>
    <property type="molecule type" value="Genomic_DNA"/>
</dbReference>
<name>A0A6C0BJB5_9ZZZZ</name>
<reference evidence="1" key="1">
    <citation type="journal article" date="2020" name="Nature">
        <title>Giant virus diversity and host interactions through global metagenomics.</title>
        <authorList>
            <person name="Schulz F."/>
            <person name="Roux S."/>
            <person name="Paez-Espino D."/>
            <person name="Jungbluth S."/>
            <person name="Walsh D.A."/>
            <person name="Denef V.J."/>
            <person name="McMahon K.D."/>
            <person name="Konstantinidis K.T."/>
            <person name="Eloe-Fadrosh E.A."/>
            <person name="Kyrpides N.C."/>
            <person name="Woyke T."/>
        </authorList>
    </citation>
    <scope>NUCLEOTIDE SEQUENCE</scope>
    <source>
        <strain evidence="1">GVMAG-M-3300013006-15</strain>
    </source>
</reference>
<evidence type="ECO:0000313" key="1">
    <source>
        <dbReference type="EMBL" id="QHS91649.1"/>
    </source>
</evidence>
<protein>
    <submittedName>
        <fullName evidence="1">Uncharacterized protein</fullName>
    </submittedName>
</protein>
<sequence>MLNTLILLTVLVGIVIFSVTFKNKLLEGFDSGNANQTGPSNWNPSTNSQLGNLYPNCNYLTASEANMAFRELSILIDKIDAISSDIITFGHKSVSIPYNTNQDLEPAAYLVGRCQRKVIRERDINLQIDQFQLRGEQLIQELNVYYPGKSSSATQFVVQKTSDLKSLMMAKCLKEQPQLDMPGSPRDPAYYESEELEELRATSTFLPWINS</sequence>
<accession>A0A6C0BJB5</accession>
<dbReference type="AlphaFoldDB" id="A0A6C0BJB5"/>